<gene>
    <name evidence="1" type="ORF">V5799_004925</name>
</gene>
<dbReference type="Proteomes" id="UP001321473">
    <property type="component" value="Unassembled WGS sequence"/>
</dbReference>
<proteinExistence type="predicted"/>
<protein>
    <submittedName>
        <fullName evidence="1">Uncharacterized protein</fullName>
    </submittedName>
</protein>
<organism evidence="1 2">
    <name type="scientific">Amblyomma americanum</name>
    <name type="common">Lone star tick</name>
    <dbReference type="NCBI Taxonomy" id="6943"/>
    <lineage>
        <taxon>Eukaryota</taxon>
        <taxon>Metazoa</taxon>
        <taxon>Ecdysozoa</taxon>
        <taxon>Arthropoda</taxon>
        <taxon>Chelicerata</taxon>
        <taxon>Arachnida</taxon>
        <taxon>Acari</taxon>
        <taxon>Parasitiformes</taxon>
        <taxon>Ixodida</taxon>
        <taxon>Ixodoidea</taxon>
        <taxon>Ixodidae</taxon>
        <taxon>Amblyomminae</taxon>
        <taxon>Amblyomma</taxon>
    </lineage>
</organism>
<evidence type="ECO:0000313" key="1">
    <source>
        <dbReference type="EMBL" id="KAK8757438.1"/>
    </source>
</evidence>
<reference evidence="1 2" key="1">
    <citation type="journal article" date="2023" name="Arcadia Sci">
        <title>De novo assembly of a long-read Amblyomma americanum tick genome.</title>
        <authorList>
            <person name="Chou S."/>
            <person name="Poskanzer K.E."/>
            <person name="Rollins M."/>
            <person name="Thuy-Boun P.S."/>
        </authorList>
    </citation>
    <scope>NUCLEOTIDE SEQUENCE [LARGE SCALE GENOMIC DNA]</scope>
    <source>
        <strain evidence="1">F_SG_1</strain>
        <tissue evidence="1">Salivary glands</tissue>
    </source>
</reference>
<comment type="caution">
    <text evidence="1">The sequence shown here is derived from an EMBL/GenBank/DDBJ whole genome shotgun (WGS) entry which is preliminary data.</text>
</comment>
<evidence type="ECO:0000313" key="2">
    <source>
        <dbReference type="Proteomes" id="UP001321473"/>
    </source>
</evidence>
<keyword evidence="2" id="KW-1185">Reference proteome</keyword>
<name>A0AAQ4D4P8_AMBAM</name>
<dbReference type="AlphaFoldDB" id="A0AAQ4D4P8"/>
<dbReference type="EMBL" id="JARKHS020035193">
    <property type="protein sequence ID" value="KAK8757438.1"/>
    <property type="molecule type" value="Genomic_DNA"/>
</dbReference>
<accession>A0AAQ4D4P8</accession>
<sequence length="446" mass="50240">MRYRVYTAASAKHTRRSTLAACFLVVRLPGFLAESGDLAMAADFFESLLRGMALRSGDPNLLRKLYYRSDWSDVVAVKGAREVLMGVQYPDDATRRSLYAAWLRVFASNRWHDSFDGLMLECVAATPSPTDPAKPLFADIFRVHDPVDRVPPRGAVLNVAELPTIFERKQEKVEPLPSSPGFVNYLADLIRKSRSSRQALDEAGLIIGFYSLAMSVVVAKPVRDVQDFFRTRMKKALVAAVPTTFDGDMPCPSGRFLTALARKGHRGVVKPYIVLLVLGQYVYHIKAEEGSLRADLRFLGEAFLTAAKFGNLEVVELLYKVQEQTGLTAAKLNSILRECDNETVSKTCGRVDVFIEGAERPTQRTRPWCRSSNCYFFADLDFDQNVDYAMRLMAFLAPDPNDHRWQRKELADASGPRTKQARLWARNFKRSLRKGKYGKPCREGCN</sequence>